<accession>H6SPU7</accession>
<evidence type="ECO:0000313" key="3">
    <source>
        <dbReference type="Proteomes" id="UP000033220"/>
    </source>
</evidence>
<sequence>MAHGCQPLLSSLSPGDDMTHPLPPKTTSRWLLAAGLAAVACTASLGSAYADDLNTRPDARTAIARAEAKIELVSRESPAATQYPSFSMAQEKLKEARAASARGNDQQAQWRASEAELLADTTAGTSRLSSLERIRTETSHSIKMLTSEHK</sequence>
<dbReference type="EMBL" id="HE663493">
    <property type="protein sequence ID" value="CCG07217.1"/>
    <property type="molecule type" value="Genomic_DNA"/>
</dbReference>
<keyword evidence="3" id="KW-1185">Reference proteome</keyword>
<gene>
    <name evidence="2" type="ORF">RSPPHO_00591</name>
</gene>
<dbReference type="HOGENOM" id="CLU_1739124_0_0_5"/>
<protein>
    <recommendedName>
        <fullName evidence="4">DUF4398 domain-containing protein</fullName>
    </recommendedName>
</protein>
<dbReference type="Proteomes" id="UP000033220">
    <property type="component" value="Chromosome DSM 122"/>
</dbReference>
<name>H6SPU7_PARPM</name>
<evidence type="ECO:0000256" key="1">
    <source>
        <dbReference type="SAM" id="MobiDB-lite"/>
    </source>
</evidence>
<reference evidence="2 3" key="1">
    <citation type="submission" date="2012-02" db="EMBL/GenBank/DDBJ databases">
        <title>Shotgun genome sequence of Phaeospirillum photometricum DSM 122.</title>
        <authorList>
            <person name="Duquesne K."/>
            <person name="Sturgis J."/>
        </authorList>
    </citation>
    <scope>NUCLEOTIDE SEQUENCE [LARGE SCALE GENOMIC DNA]</scope>
    <source>
        <strain evidence="3">DSM122</strain>
    </source>
</reference>
<evidence type="ECO:0008006" key="4">
    <source>
        <dbReference type="Google" id="ProtNLM"/>
    </source>
</evidence>
<proteinExistence type="predicted"/>
<dbReference type="AlphaFoldDB" id="H6SPU7"/>
<dbReference type="KEGG" id="rpm:RSPPHO_00591"/>
<feature type="region of interest" description="Disordered" evidence="1">
    <location>
        <begin position="94"/>
        <end position="116"/>
    </location>
</feature>
<feature type="region of interest" description="Disordered" evidence="1">
    <location>
        <begin position="1"/>
        <end position="23"/>
    </location>
</feature>
<dbReference type="Gene3D" id="1.20.1270.390">
    <property type="match status" value="1"/>
</dbReference>
<evidence type="ECO:0000313" key="2">
    <source>
        <dbReference type="EMBL" id="CCG07217.1"/>
    </source>
</evidence>
<dbReference type="PATRIC" id="fig|1150469.3.peg.690"/>
<organism evidence="2 3">
    <name type="scientific">Pararhodospirillum photometricum DSM 122</name>
    <dbReference type="NCBI Taxonomy" id="1150469"/>
    <lineage>
        <taxon>Bacteria</taxon>
        <taxon>Pseudomonadati</taxon>
        <taxon>Pseudomonadota</taxon>
        <taxon>Alphaproteobacteria</taxon>
        <taxon>Rhodospirillales</taxon>
        <taxon>Rhodospirillaceae</taxon>
        <taxon>Pararhodospirillum</taxon>
    </lineage>
</organism>